<comment type="caution">
    <text evidence="8">The sequence shown here is derived from an EMBL/GenBank/DDBJ whole genome shotgun (WGS) entry which is preliminary data.</text>
</comment>
<feature type="domain" description="Membrane transport protein MMPL" evidence="7">
    <location>
        <begin position="554"/>
        <end position="750"/>
    </location>
</feature>
<dbReference type="Gene3D" id="1.20.1640.10">
    <property type="entry name" value="Multidrug efflux transporter AcrB transmembrane domain"/>
    <property type="match status" value="2"/>
</dbReference>
<evidence type="ECO:0000256" key="6">
    <source>
        <dbReference type="SAM" id="Phobius"/>
    </source>
</evidence>
<dbReference type="Proteomes" id="UP001597304">
    <property type="component" value="Unassembled WGS sequence"/>
</dbReference>
<evidence type="ECO:0000256" key="2">
    <source>
        <dbReference type="ARBA" id="ARBA00022475"/>
    </source>
</evidence>
<dbReference type="InterPro" id="IPR050545">
    <property type="entry name" value="Mycobact_MmpL"/>
</dbReference>
<dbReference type="SUPFAM" id="SSF82866">
    <property type="entry name" value="Multidrug efflux transporter AcrB transmembrane domain"/>
    <property type="match status" value="2"/>
</dbReference>
<evidence type="ECO:0000313" key="9">
    <source>
        <dbReference type="Proteomes" id="UP001597304"/>
    </source>
</evidence>
<name>A0ABW4KP30_9BURK</name>
<keyword evidence="9" id="KW-1185">Reference proteome</keyword>
<reference evidence="9" key="1">
    <citation type="journal article" date="2019" name="Int. J. Syst. Evol. Microbiol.">
        <title>The Global Catalogue of Microorganisms (GCM) 10K type strain sequencing project: providing services to taxonomists for standard genome sequencing and annotation.</title>
        <authorList>
            <consortium name="The Broad Institute Genomics Platform"/>
            <consortium name="The Broad Institute Genome Sequencing Center for Infectious Disease"/>
            <person name="Wu L."/>
            <person name="Ma J."/>
        </authorList>
    </citation>
    <scope>NUCLEOTIDE SEQUENCE [LARGE SCALE GENOMIC DNA]</scope>
    <source>
        <strain evidence="9">LMG 29247</strain>
    </source>
</reference>
<feature type="transmembrane region" description="Helical" evidence="6">
    <location>
        <begin position="369"/>
        <end position="394"/>
    </location>
</feature>
<feature type="transmembrane region" description="Helical" evidence="6">
    <location>
        <begin position="217"/>
        <end position="233"/>
    </location>
</feature>
<feature type="transmembrane region" description="Helical" evidence="6">
    <location>
        <begin position="300"/>
        <end position="323"/>
    </location>
</feature>
<evidence type="ECO:0000259" key="7">
    <source>
        <dbReference type="Pfam" id="PF03176"/>
    </source>
</evidence>
<feature type="transmembrane region" description="Helical" evidence="6">
    <location>
        <begin position="731"/>
        <end position="752"/>
    </location>
</feature>
<evidence type="ECO:0000313" key="8">
    <source>
        <dbReference type="EMBL" id="MFD1709263.1"/>
    </source>
</evidence>
<feature type="transmembrane region" description="Helical" evidence="6">
    <location>
        <begin position="329"/>
        <end position="348"/>
    </location>
</feature>
<dbReference type="InterPro" id="IPR004869">
    <property type="entry name" value="MMPL_dom"/>
</dbReference>
<feature type="transmembrane region" description="Helical" evidence="6">
    <location>
        <begin position="608"/>
        <end position="627"/>
    </location>
</feature>
<keyword evidence="4 6" id="KW-1133">Transmembrane helix</keyword>
<feature type="transmembrane region" description="Helical" evidence="6">
    <location>
        <begin position="701"/>
        <end position="725"/>
    </location>
</feature>
<dbReference type="PANTHER" id="PTHR33406:SF13">
    <property type="entry name" value="MEMBRANE PROTEIN YDFJ"/>
    <property type="match status" value="1"/>
</dbReference>
<dbReference type="RefSeq" id="WP_222707587.1">
    <property type="nucleotide sequence ID" value="NZ_JBHUEJ010000003.1"/>
</dbReference>
<protein>
    <submittedName>
        <fullName evidence="8">MMPL family transporter</fullName>
    </submittedName>
</protein>
<dbReference type="Pfam" id="PF03176">
    <property type="entry name" value="MMPL"/>
    <property type="match status" value="2"/>
</dbReference>
<feature type="transmembrane region" description="Helical" evidence="6">
    <location>
        <begin position="660"/>
        <end position="680"/>
    </location>
</feature>
<organism evidence="8 9">
    <name type="scientific">Ottowia flava</name>
    <dbReference type="NCBI Taxonomy" id="2675430"/>
    <lineage>
        <taxon>Bacteria</taxon>
        <taxon>Pseudomonadati</taxon>
        <taxon>Pseudomonadota</taxon>
        <taxon>Betaproteobacteria</taxon>
        <taxon>Burkholderiales</taxon>
        <taxon>Comamonadaceae</taxon>
        <taxon>Ottowia</taxon>
    </lineage>
</organism>
<keyword evidence="5 6" id="KW-0472">Membrane</keyword>
<evidence type="ECO:0000256" key="4">
    <source>
        <dbReference type="ARBA" id="ARBA00022989"/>
    </source>
</evidence>
<feature type="transmembrane region" description="Helical" evidence="6">
    <location>
        <begin position="634"/>
        <end position="654"/>
    </location>
</feature>
<evidence type="ECO:0000256" key="3">
    <source>
        <dbReference type="ARBA" id="ARBA00022692"/>
    </source>
</evidence>
<comment type="subcellular location">
    <subcellularLocation>
        <location evidence="1">Cell membrane</location>
        <topology evidence="1">Multi-pass membrane protein</topology>
    </subcellularLocation>
</comment>
<keyword evidence="2" id="KW-1003">Cell membrane</keyword>
<sequence length="767" mass="81179">MSAFLPKNPDEQQRLLVDQIKDGALSRMVLMGIEGGDSSLRAGASERLAAALRDDAAFASVINGDAASRERDQTLLMQSRYLLSQQVSPERFSPSGLHAAIRNSINELGGSAGLILKSIFPRDPTGELPALIGRLTSGRAPAGHDGVWTSASGDTALLIAMTAAPGTDTDAQESVLARIRDTFERERHDATLKLVVSGAPVFSVDARQSIKSEVERLSLVGGISILLIMFAFYRSIRNMLIGLVPVFTGILVAVVAVFLGFETVHAITVGFGTTLLGETLDYSIYYLVQSSGDADWRRDYWPTVRLGVATSVCGFAALLFSSFPGLGQLGIYSIAGLLTAAAVTRFVLPSLPSQPVPASSIRWLGHRMAQICALAQGLRWVVAAAALVAVGVVATHHDRLWAQGLSGLNPAPRDLQKLDERLRLEAGAPNLAHMVVVSAPTADAALRAAEVTEAHLAPLLKNRNIERIDSPAHFLPSSETQTARRSALPDASTLSARLVEATAGLPVKAARLEPFIEDVETARSSGPITTQTLHGTSFEFVLQTLLLQRESGWSVLMPLSLPADPSTAEKSRQAIEAALMSAPLQQKAYFLDVDSQSTQMFGKYLKEALAFSAAGIVGIVGILFVSLRSPVRVLRVLMPLGAAVSLVMAGHVVAGTPMTLLHLVGLLLIVAVGSNYALFFDQRFSAWATGSETAESAEAPARAAALASLALANVSTMIGFGILAWSKVPVLHAIGSTVGPGALLALLLAMAWSRSDSERMKEAGALA</sequence>
<gene>
    <name evidence="8" type="ORF">ACFSF0_01450</name>
</gene>
<dbReference type="PANTHER" id="PTHR33406">
    <property type="entry name" value="MEMBRANE PROTEIN MJ1562-RELATED"/>
    <property type="match status" value="1"/>
</dbReference>
<dbReference type="EMBL" id="JBHUEJ010000003">
    <property type="protein sequence ID" value="MFD1709263.1"/>
    <property type="molecule type" value="Genomic_DNA"/>
</dbReference>
<proteinExistence type="predicted"/>
<feature type="domain" description="Membrane transport protein MMPL" evidence="7">
    <location>
        <begin position="149"/>
        <end position="269"/>
    </location>
</feature>
<feature type="transmembrane region" description="Helical" evidence="6">
    <location>
        <begin position="240"/>
        <end position="261"/>
    </location>
</feature>
<keyword evidence="3 6" id="KW-0812">Transmembrane</keyword>
<evidence type="ECO:0000256" key="1">
    <source>
        <dbReference type="ARBA" id="ARBA00004651"/>
    </source>
</evidence>
<evidence type="ECO:0000256" key="5">
    <source>
        <dbReference type="ARBA" id="ARBA00023136"/>
    </source>
</evidence>
<feature type="transmembrane region" description="Helical" evidence="6">
    <location>
        <begin position="267"/>
        <end position="288"/>
    </location>
</feature>
<accession>A0ABW4KP30</accession>